<proteinExistence type="predicted"/>
<feature type="region of interest" description="Disordered" evidence="1">
    <location>
        <begin position="1"/>
        <end position="35"/>
    </location>
</feature>
<gene>
    <name evidence="3" type="ORF">pdam_00011160</name>
</gene>
<dbReference type="PANTHER" id="PTHR24020">
    <property type="entry name" value="COLLAGEN ALPHA"/>
    <property type="match status" value="1"/>
</dbReference>
<evidence type="ECO:0000313" key="4">
    <source>
        <dbReference type="Proteomes" id="UP000275408"/>
    </source>
</evidence>
<dbReference type="OrthoDB" id="5977106at2759"/>
<dbReference type="PRINTS" id="PR00453">
    <property type="entry name" value="VWFADOMAIN"/>
</dbReference>
<feature type="domain" description="VWFA" evidence="2">
    <location>
        <begin position="59"/>
        <end position="237"/>
    </location>
</feature>
<dbReference type="Proteomes" id="UP000275408">
    <property type="component" value="Unassembled WGS sequence"/>
</dbReference>
<dbReference type="SMART" id="SM00327">
    <property type="entry name" value="VWA"/>
    <property type="match status" value="1"/>
</dbReference>
<sequence length="242" mass="26857">MAVSSKPTAAEPVPTKAVTAKPTTEATTSKPVTTQPITAVSTARPTQANRTINCKKPLDIAFVVDASGSIGNKSFQLVKSFLREFTHYFNVSTNGTHFACLHYDHHVYMDFTFNDTIYHNSSVLDMKLDSMPYPSGATRSDQALWGAYWLYRPNNGARDYHDIPRCVLVLTDGKTFGGMDYLKPPVAALKKSSYAKIVAVGIGWEVDLVELRIMAGEDHYVFVDRFENLADHIREVLGKVCD</sequence>
<dbReference type="InterPro" id="IPR050525">
    <property type="entry name" value="ECM_Assembly_Org"/>
</dbReference>
<dbReference type="AlphaFoldDB" id="A0A3M6UMH5"/>
<dbReference type="SUPFAM" id="SSF53300">
    <property type="entry name" value="vWA-like"/>
    <property type="match status" value="1"/>
</dbReference>
<organism evidence="3 4">
    <name type="scientific">Pocillopora damicornis</name>
    <name type="common">Cauliflower coral</name>
    <name type="synonym">Millepora damicornis</name>
    <dbReference type="NCBI Taxonomy" id="46731"/>
    <lineage>
        <taxon>Eukaryota</taxon>
        <taxon>Metazoa</taxon>
        <taxon>Cnidaria</taxon>
        <taxon>Anthozoa</taxon>
        <taxon>Hexacorallia</taxon>
        <taxon>Scleractinia</taxon>
        <taxon>Astrocoeniina</taxon>
        <taxon>Pocilloporidae</taxon>
        <taxon>Pocillopora</taxon>
    </lineage>
</organism>
<accession>A0A3M6UMH5</accession>
<reference evidence="3 4" key="1">
    <citation type="journal article" date="2018" name="Sci. Rep.">
        <title>Comparative analysis of the Pocillopora damicornis genome highlights role of immune system in coral evolution.</title>
        <authorList>
            <person name="Cunning R."/>
            <person name="Bay R.A."/>
            <person name="Gillette P."/>
            <person name="Baker A.C."/>
            <person name="Traylor-Knowles N."/>
        </authorList>
    </citation>
    <scope>NUCLEOTIDE SEQUENCE [LARGE SCALE GENOMIC DNA]</scope>
    <source>
        <strain evidence="3">RSMAS</strain>
        <tissue evidence="3">Whole animal</tissue>
    </source>
</reference>
<keyword evidence="4" id="KW-1185">Reference proteome</keyword>
<dbReference type="Gene3D" id="3.40.50.410">
    <property type="entry name" value="von Willebrand factor, type A domain"/>
    <property type="match status" value="1"/>
</dbReference>
<dbReference type="Pfam" id="PF00092">
    <property type="entry name" value="VWA"/>
    <property type="match status" value="1"/>
</dbReference>
<dbReference type="PROSITE" id="PS50234">
    <property type="entry name" value="VWFA"/>
    <property type="match status" value="1"/>
</dbReference>
<dbReference type="InterPro" id="IPR002035">
    <property type="entry name" value="VWF_A"/>
</dbReference>
<protein>
    <recommendedName>
        <fullName evidence="2">VWFA domain-containing protein</fullName>
    </recommendedName>
</protein>
<feature type="compositionally biased region" description="Polar residues" evidence="1">
    <location>
        <begin position="21"/>
        <end position="35"/>
    </location>
</feature>
<dbReference type="EMBL" id="RCHS01001178">
    <property type="protein sequence ID" value="RMX54866.1"/>
    <property type="molecule type" value="Genomic_DNA"/>
</dbReference>
<dbReference type="STRING" id="46731.A0A3M6UMH5"/>
<dbReference type="CDD" id="cd01450">
    <property type="entry name" value="vWFA_subfamily_ECM"/>
    <property type="match status" value="1"/>
</dbReference>
<dbReference type="InterPro" id="IPR036465">
    <property type="entry name" value="vWFA_dom_sf"/>
</dbReference>
<comment type="caution">
    <text evidence="3">The sequence shown here is derived from an EMBL/GenBank/DDBJ whole genome shotgun (WGS) entry which is preliminary data.</text>
</comment>
<evidence type="ECO:0000259" key="2">
    <source>
        <dbReference type="PROSITE" id="PS50234"/>
    </source>
</evidence>
<name>A0A3M6UMH5_POCDA</name>
<evidence type="ECO:0000313" key="3">
    <source>
        <dbReference type="EMBL" id="RMX54866.1"/>
    </source>
</evidence>
<dbReference type="PANTHER" id="PTHR24020:SF20">
    <property type="entry name" value="PH DOMAIN-CONTAINING PROTEIN"/>
    <property type="match status" value="1"/>
</dbReference>
<evidence type="ECO:0000256" key="1">
    <source>
        <dbReference type="SAM" id="MobiDB-lite"/>
    </source>
</evidence>